<dbReference type="GO" id="GO:0003700">
    <property type="term" value="F:DNA-binding transcription factor activity"/>
    <property type="evidence" value="ECO:0007669"/>
    <property type="project" value="InterPro"/>
</dbReference>
<evidence type="ECO:0000313" key="2">
    <source>
        <dbReference type="EMBL" id="ROO87339.1"/>
    </source>
</evidence>
<dbReference type="RefSeq" id="WP_123666634.1">
    <property type="nucleotide sequence ID" value="NZ_RJKE01000001.1"/>
</dbReference>
<accession>A0A3N1D1D7</accession>
<dbReference type="PANTHER" id="PTHR33164">
    <property type="entry name" value="TRANSCRIPTIONAL REGULATOR, MARR FAMILY"/>
    <property type="match status" value="1"/>
</dbReference>
<feature type="domain" description="HTH marR-type" evidence="1">
    <location>
        <begin position="1"/>
        <end position="135"/>
    </location>
</feature>
<dbReference type="PANTHER" id="PTHR33164:SF43">
    <property type="entry name" value="HTH-TYPE TRANSCRIPTIONAL REPRESSOR YETL"/>
    <property type="match status" value="1"/>
</dbReference>
<dbReference type="GO" id="GO:0006950">
    <property type="term" value="P:response to stress"/>
    <property type="evidence" value="ECO:0007669"/>
    <property type="project" value="TreeGrafter"/>
</dbReference>
<comment type="caution">
    <text evidence="2">The sequence shown here is derived from an EMBL/GenBank/DDBJ whole genome shotgun (WGS) entry which is preliminary data.</text>
</comment>
<keyword evidence="3" id="KW-1185">Reference proteome</keyword>
<dbReference type="GO" id="GO:0003677">
    <property type="term" value="F:DNA binding"/>
    <property type="evidence" value="ECO:0007669"/>
    <property type="project" value="UniProtKB-KW"/>
</dbReference>
<dbReference type="OrthoDB" id="4557196at2"/>
<dbReference type="SMART" id="SM00347">
    <property type="entry name" value="HTH_MARR"/>
    <property type="match status" value="1"/>
</dbReference>
<reference evidence="2 3" key="1">
    <citation type="submission" date="2018-11" db="EMBL/GenBank/DDBJ databases">
        <title>Sequencing the genomes of 1000 actinobacteria strains.</title>
        <authorList>
            <person name="Klenk H.-P."/>
        </authorList>
    </citation>
    <scope>NUCLEOTIDE SEQUENCE [LARGE SCALE GENOMIC DNA]</scope>
    <source>
        <strain evidence="2 3">DSM 44254</strain>
    </source>
</reference>
<dbReference type="InterPro" id="IPR036390">
    <property type="entry name" value="WH_DNA-bd_sf"/>
</dbReference>
<dbReference type="AlphaFoldDB" id="A0A3N1D1D7"/>
<keyword evidence="2" id="KW-0238">DNA-binding</keyword>
<proteinExistence type="predicted"/>
<gene>
    <name evidence="2" type="ORF">EDD29_4938</name>
</gene>
<dbReference type="InterPro" id="IPR036388">
    <property type="entry name" value="WH-like_DNA-bd_sf"/>
</dbReference>
<dbReference type="InterPro" id="IPR000835">
    <property type="entry name" value="HTH_MarR-typ"/>
</dbReference>
<dbReference type="PROSITE" id="PS50995">
    <property type="entry name" value="HTH_MARR_2"/>
    <property type="match status" value="1"/>
</dbReference>
<protein>
    <submittedName>
        <fullName evidence="2">DNA-binding MarR family transcriptional regulator</fullName>
    </submittedName>
</protein>
<organism evidence="2 3">
    <name type="scientific">Actinocorallia herbida</name>
    <dbReference type="NCBI Taxonomy" id="58109"/>
    <lineage>
        <taxon>Bacteria</taxon>
        <taxon>Bacillati</taxon>
        <taxon>Actinomycetota</taxon>
        <taxon>Actinomycetes</taxon>
        <taxon>Streptosporangiales</taxon>
        <taxon>Thermomonosporaceae</taxon>
        <taxon>Actinocorallia</taxon>
    </lineage>
</organism>
<dbReference type="InterPro" id="IPR039422">
    <property type="entry name" value="MarR/SlyA-like"/>
</dbReference>
<dbReference type="SUPFAM" id="SSF46785">
    <property type="entry name" value="Winged helix' DNA-binding domain"/>
    <property type="match status" value="1"/>
</dbReference>
<sequence>MDGFEVFHLGRKLMRLGEQSMPDPEFHRLGMLARTVLFDIAEHPGSSITDVTARVQLPQSQVSAYVSRLREVGAVEIVTDPGDRRRTLVRLTAEALARAEARPPAEIDTALTALIGTADPAEIQQAKDALKTLAALLRPRE</sequence>
<evidence type="ECO:0000259" key="1">
    <source>
        <dbReference type="PROSITE" id="PS50995"/>
    </source>
</evidence>
<dbReference type="Pfam" id="PF13463">
    <property type="entry name" value="HTH_27"/>
    <property type="match status" value="1"/>
</dbReference>
<name>A0A3N1D1D7_9ACTN</name>
<dbReference type="Gene3D" id="1.10.10.10">
    <property type="entry name" value="Winged helix-like DNA-binding domain superfamily/Winged helix DNA-binding domain"/>
    <property type="match status" value="1"/>
</dbReference>
<dbReference type="Proteomes" id="UP000272400">
    <property type="component" value="Unassembled WGS sequence"/>
</dbReference>
<evidence type="ECO:0000313" key="3">
    <source>
        <dbReference type="Proteomes" id="UP000272400"/>
    </source>
</evidence>
<dbReference type="EMBL" id="RJKE01000001">
    <property type="protein sequence ID" value="ROO87339.1"/>
    <property type="molecule type" value="Genomic_DNA"/>
</dbReference>